<dbReference type="AlphaFoldDB" id="X1RV39"/>
<name>X1RV39_9ZZZZ</name>
<feature type="non-terminal residue" evidence="1">
    <location>
        <position position="1"/>
    </location>
</feature>
<accession>X1RV39</accession>
<gene>
    <name evidence="1" type="ORF">S12H4_11000</name>
</gene>
<evidence type="ECO:0008006" key="2">
    <source>
        <dbReference type="Google" id="ProtNLM"/>
    </source>
</evidence>
<proteinExistence type="predicted"/>
<protein>
    <recommendedName>
        <fullName evidence="2">Transposase</fullName>
    </recommendedName>
</protein>
<sequence>ALNETGICSSSTAHSRFQEWTEAGVFLKLWKIALKDYDELKGIDWSWQSMDGAMTKAPLGGGKNRPKPYGQG</sequence>
<evidence type="ECO:0000313" key="1">
    <source>
        <dbReference type="EMBL" id="GAI67055.1"/>
    </source>
</evidence>
<organism evidence="1">
    <name type="scientific">marine sediment metagenome</name>
    <dbReference type="NCBI Taxonomy" id="412755"/>
    <lineage>
        <taxon>unclassified sequences</taxon>
        <taxon>metagenomes</taxon>
        <taxon>ecological metagenomes</taxon>
    </lineage>
</organism>
<comment type="caution">
    <text evidence="1">The sequence shown here is derived from an EMBL/GenBank/DDBJ whole genome shotgun (WGS) entry which is preliminary data.</text>
</comment>
<dbReference type="EMBL" id="BARW01004839">
    <property type="protein sequence ID" value="GAI67055.1"/>
    <property type="molecule type" value="Genomic_DNA"/>
</dbReference>
<reference evidence="1" key="1">
    <citation type="journal article" date="2014" name="Front. Microbiol.">
        <title>High frequency of phylogenetically diverse reductive dehalogenase-homologous genes in deep subseafloor sedimentary metagenomes.</title>
        <authorList>
            <person name="Kawai M."/>
            <person name="Futagami T."/>
            <person name="Toyoda A."/>
            <person name="Takaki Y."/>
            <person name="Nishi S."/>
            <person name="Hori S."/>
            <person name="Arai W."/>
            <person name="Tsubouchi T."/>
            <person name="Morono Y."/>
            <person name="Uchiyama I."/>
            <person name="Ito T."/>
            <person name="Fujiyama A."/>
            <person name="Inagaki F."/>
            <person name="Takami H."/>
        </authorList>
    </citation>
    <scope>NUCLEOTIDE SEQUENCE</scope>
    <source>
        <strain evidence="1">Expedition CK06-06</strain>
    </source>
</reference>